<keyword evidence="2" id="KW-0238">DNA-binding</keyword>
<dbReference type="InterPro" id="IPR036390">
    <property type="entry name" value="WH_DNA-bd_sf"/>
</dbReference>
<protein>
    <submittedName>
        <fullName evidence="5">MarR family transcriptional regulator</fullName>
    </submittedName>
</protein>
<keyword evidence="3" id="KW-0804">Transcription</keyword>
<accession>A0A9X1Z3U8</accession>
<dbReference type="GO" id="GO:0003677">
    <property type="term" value="F:DNA binding"/>
    <property type="evidence" value="ECO:0007669"/>
    <property type="project" value="UniProtKB-KW"/>
</dbReference>
<dbReference type="AlphaFoldDB" id="A0A9X1Z3U8"/>
<dbReference type="PANTHER" id="PTHR42756">
    <property type="entry name" value="TRANSCRIPTIONAL REGULATOR, MARR"/>
    <property type="match status" value="1"/>
</dbReference>
<dbReference type="InterPro" id="IPR000835">
    <property type="entry name" value="HTH_MarR-typ"/>
</dbReference>
<sequence>MSENIKEPLFNLLHSMKRSLRQAIEVDDLGITPLHMRVLKIISFYNQKVTANDIVQKTLIDKAQLARLIKELIGLGYVSKLDNPNDKRSYYLGISGEGEQIVKQLSTAENRVNEIMKSGLTEQEIADFARLAKQMAHNLNQHNE</sequence>
<gene>
    <name evidence="5" type="ORF">L2749_04150</name>
</gene>
<dbReference type="RefSeq" id="WP_188916563.1">
    <property type="nucleotide sequence ID" value="NZ_BMQI01000007.1"/>
</dbReference>
<dbReference type="EMBL" id="JAKILJ010000006">
    <property type="protein sequence ID" value="MCL1104452.1"/>
    <property type="molecule type" value="Genomic_DNA"/>
</dbReference>
<dbReference type="GO" id="GO:0003700">
    <property type="term" value="F:DNA-binding transcription factor activity"/>
    <property type="evidence" value="ECO:0007669"/>
    <property type="project" value="InterPro"/>
</dbReference>
<dbReference type="Proteomes" id="UP001139408">
    <property type="component" value="Unassembled WGS sequence"/>
</dbReference>
<dbReference type="InterPro" id="IPR036388">
    <property type="entry name" value="WH-like_DNA-bd_sf"/>
</dbReference>
<evidence type="ECO:0000256" key="3">
    <source>
        <dbReference type="ARBA" id="ARBA00023163"/>
    </source>
</evidence>
<dbReference type="SUPFAM" id="SSF46785">
    <property type="entry name" value="Winged helix' DNA-binding domain"/>
    <property type="match status" value="1"/>
</dbReference>
<proteinExistence type="predicted"/>
<comment type="caution">
    <text evidence="5">The sequence shown here is derived from an EMBL/GenBank/DDBJ whole genome shotgun (WGS) entry which is preliminary data.</text>
</comment>
<dbReference type="PRINTS" id="PR00598">
    <property type="entry name" value="HTHMARR"/>
</dbReference>
<evidence type="ECO:0000313" key="5">
    <source>
        <dbReference type="EMBL" id="MCL1104452.1"/>
    </source>
</evidence>
<feature type="domain" description="HTH marR-type" evidence="4">
    <location>
        <begin position="6"/>
        <end position="137"/>
    </location>
</feature>
<dbReference type="InterPro" id="IPR023187">
    <property type="entry name" value="Tscrpt_reg_MarR-type_CS"/>
</dbReference>
<evidence type="ECO:0000256" key="1">
    <source>
        <dbReference type="ARBA" id="ARBA00023015"/>
    </source>
</evidence>
<dbReference type="SMART" id="SM00347">
    <property type="entry name" value="HTH_MARR"/>
    <property type="match status" value="1"/>
</dbReference>
<organism evidence="5 6">
    <name type="scientific">Shewanella algicola</name>
    <dbReference type="NCBI Taxonomy" id="640633"/>
    <lineage>
        <taxon>Bacteria</taxon>
        <taxon>Pseudomonadati</taxon>
        <taxon>Pseudomonadota</taxon>
        <taxon>Gammaproteobacteria</taxon>
        <taxon>Alteromonadales</taxon>
        <taxon>Shewanellaceae</taxon>
        <taxon>Shewanella</taxon>
    </lineage>
</organism>
<dbReference type="Gene3D" id="1.10.10.10">
    <property type="entry name" value="Winged helix-like DNA-binding domain superfamily/Winged helix DNA-binding domain"/>
    <property type="match status" value="1"/>
</dbReference>
<evidence type="ECO:0000313" key="6">
    <source>
        <dbReference type="Proteomes" id="UP001139408"/>
    </source>
</evidence>
<evidence type="ECO:0000259" key="4">
    <source>
        <dbReference type="PROSITE" id="PS50995"/>
    </source>
</evidence>
<dbReference type="Pfam" id="PF12802">
    <property type="entry name" value="MarR_2"/>
    <property type="match status" value="1"/>
</dbReference>
<keyword evidence="6" id="KW-1185">Reference proteome</keyword>
<evidence type="ECO:0000256" key="2">
    <source>
        <dbReference type="ARBA" id="ARBA00023125"/>
    </source>
</evidence>
<dbReference type="PROSITE" id="PS50995">
    <property type="entry name" value="HTH_MARR_2"/>
    <property type="match status" value="1"/>
</dbReference>
<dbReference type="PROSITE" id="PS01117">
    <property type="entry name" value="HTH_MARR_1"/>
    <property type="match status" value="1"/>
</dbReference>
<name>A0A9X1Z3U8_9GAMM</name>
<keyword evidence="1" id="KW-0805">Transcription regulation</keyword>
<dbReference type="PANTHER" id="PTHR42756:SF1">
    <property type="entry name" value="TRANSCRIPTIONAL REPRESSOR OF EMRAB OPERON"/>
    <property type="match status" value="1"/>
</dbReference>
<reference evidence="5" key="1">
    <citation type="submission" date="2022-01" db="EMBL/GenBank/DDBJ databases">
        <title>Whole genome-based taxonomy of the Shewanellaceae.</title>
        <authorList>
            <person name="Martin-Rodriguez A.J."/>
        </authorList>
    </citation>
    <scope>NUCLEOTIDE SEQUENCE</scope>
    <source>
        <strain evidence="5">DSM 23803</strain>
    </source>
</reference>